<feature type="transmembrane region" description="Helical" evidence="1">
    <location>
        <begin position="89"/>
        <end position="107"/>
    </location>
</feature>
<comment type="caution">
    <text evidence="2">The sequence shown here is derived from an EMBL/GenBank/DDBJ whole genome shotgun (WGS) entry which is preliminary data.</text>
</comment>
<dbReference type="InterPro" id="IPR025495">
    <property type="entry name" value="DUF4386"/>
</dbReference>
<name>A0A6L6QJK6_9BURK</name>
<keyword evidence="1" id="KW-1133">Transmembrane helix</keyword>
<keyword evidence="1" id="KW-0812">Transmembrane</keyword>
<dbReference type="Pfam" id="PF14329">
    <property type="entry name" value="DUF4386"/>
    <property type="match status" value="1"/>
</dbReference>
<dbReference type="Proteomes" id="UP000472320">
    <property type="component" value="Unassembled WGS sequence"/>
</dbReference>
<reference evidence="2 3" key="1">
    <citation type="submission" date="2019-11" db="EMBL/GenBank/DDBJ databases">
        <title>Type strains purchased from KCTC, JCM and DSMZ.</title>
        <authorList>
            <person name="Lu H."/>
        </authorList>
    </citation>
    <scope>NUCLEOTIDE SEQUENCE [LARGE SCALE GENOMIC DNA]</scope>
    <source>
        <strain evidence="2 3">JCM 31587</strain>
    </source>
</reference>
<evidence type="ECO:0000313" key="2">
    <source>
        <dbReference type="EMBL" id="MTW12264.1"/>
    </source>
</evidence>
<keyword evidence="3" id="KW-1185">Reference proteome</keyword>
<protein>
    <submittedName>
        <fullName evidence="2">DUF4386 family protein</fullName>
    </submittedName>
</protein>
<feature type="transmembrane region" description="Helical" evidence="1">
    <location>
        <begin position="54"/>
        <end position="77"/>
    </location>
</feature>
<accession>A0A6L6QJK6</accession>
<evidence type="ECO:0000256" key="1">
    <source>
        <dbReference type="SAM" id="Phobius"/>
    </source>
</evidence>
<organism evidence="2 3">
    <name type="scientific">Massilia eburnea</name>
    <dbReference type="NCBI Taxonomy" id="1776165"/>
    <lineage>
        <taxon>Bacteria</taxon>
        <taxon>Pseudomonadati</taxon>
        <taxon>Pseudomonadota</taxon>
        <taxon>Betaproteobacteria</taxon>
        <taxon>Burkholderiales</taxon>
        <taxon>Oxalobacteraceae</taxon>
        <taxon>Telluria group</taxon>
        <taxon>Massilia</taxon>
    </lineage>
</organism>
<dbReference type="RefSeq" id="WP_155455201.1">
    <property type="nucleotide sequence ID" value="NZ_WNKX01000012.1"/>
</dbReference>
<dbReference type="EMBL" id="WNKX01000012">
    <property type="protein sequence ID" value="MTW12264.1"/>
    <property type="molecule type" value="Genomic_DNA"/>
</dbReference>
<gene>
    <name evidence="2" type="ORF">GM658_16785</name>
</gene>
<dbReference type="AlphaFoldDB" id="A0A6L6QJK6"/>
<keyword evidence="1" id="KW-0472">Membrane</keyword>
<sequence length="248" mass="26520">MQQSTPTKRLARTAGLLYLVVVVAGTFALLYVPSQLKIGTDSAAALANIRANEGLFRAGIAASLVCYLAFLLLPLALYKLLSPYGRNTAIVMVALAVASVPLSFANVGHRIEVLNLIGNAEYLRSIAPDVLAQQVMLSLKAYSEGMVLDQVFWSLWLGPLGYLVYKSGILPKLLGILLMVGSAGDVAETFGLILMADFEKLPGAVFWSVPASLGEIGTCLWLCIMGAREPAPSVDAYNMGIEIVRNQT</sequence>
<dbReference type="OrthoDB" id="1160166at2"/>
<evidence type="ECO:0000313" key="3">
    <source>
        <dbReference type="Proteomes" id="UP000472320"/>
    </source>
</evidence>
<feature type="transmembrane region" description="Helical" evidence="1">
    <location>
        <begin position="16"/>
        <end position="34"/>
    </location>
</feature>
<proteinExistence type="predicted"/>